<dbReference type="Proteomes" id="UP000245884">
    <property type="component" value="Unassembled WGS sequence"/>
</dbReference>
<dbReference type="PANTHER" id="PTHR22840">
    <property type="entry name" value="WD REPEAT-CONTAINING PROTEIN 36"/>
    <property type="match status" value="1"/>
</dbReference>
<proteinExistence type="predicted"/>
<dbReference type="SMART" id="SM00320">
    <property type="entry name" value="WD40"/>
    <property type="match status" value="7"/>
</dbReference>
<reference evidence="5 6" key="1">
    <citation type="journal article" date="2018" name="Mol. Biol. Evol.">
        <title>Broad Genomic Sampling Reveals a Smut Pathogenic Ancestry of the Fungal Clade Ustilaginomycotina.</title>
        <authorList>
            <person name="Kijpornyongpan T."/>
            <person name="Mondo S.J."/>
            <person name="Barry K."/>
            <person name="Sandor L."/>
            <person name="Lee J."/>
            <person name="Lipzen A."/>
            <person name="Pangilinan J."/>
            <person name="LaButti K."/>
            <person name="Hainaut M."/>
            <person name="Henrissat B."/>
            <person name="Grigoriev I.V."/>
            <person name="Spatafora J.W."/>
            <person name="Aime M.C."/>
        </authorList>
    </citation>
    <scope>NUCLEOTIDE SEQUENCE [LARGE SCALE GENOMIC DNA]</scope>
    <source>
        <strain evidence="5 6">MCA 5214</strain>
    </source>
</reference>
<feature type="domain" description="WDR36/Utp21 N-terminal" evidence="4">
    <location>
        <begin position="67"/>
        <end position="354"/>
    </location>
</feature>
<dbReference type="OrthoDB" id="10250769at2759"/>
<feature type="compositionally biased region" description="Polar residues" evidence="2">
    <location>
        <begin position="1"/>
        <end position="16"/>
    </location>
</feature>
<dbReference type="Pfam" id="PF25168">
    <property type="entry name" value="Beta-prop_WDR36-Utp21_2nd"/>
    <property type="match status" value="1"/>
</dbReference>
<dbReference type="GO" id="GO:0032040">
    <property type="term" value="C:small-subunit processome"/>
    <property type="evidence" value="ECO:0007669"/>
    <property type="project" value="InterPro"/>
</dbReference>
<dbReference type="GO" id="GO:0006364">
    <property type="term" value="P:rRNA processing"/>
    <property type="evidence" value="ECO:0007669"/>
    <property type="project" value="InterPro"/>
</dbReference>
<dbReference type="SUPFAM" id="SSF50978">
    <property type="entry name" value="WD40 repeat-like"/>
    <property type="match status" value="2"/>
</dbReference>
<dbReference type="Gene3D" id="2.130.10.10">
    <property type="entry name" value="YVTN repeat-like/Quinoprotein amine dehydrogenase"/>
    <property type="match status" value="2"/>
</dbReference>
<feature type="region of interest" description="Disordered" evidence="2">
    <location>
        <begin position="363"/>
        <end position="391"/>
    </location>
</feature>
<gene>
    <name evidence="5" type="ORF">BDZ90DRAFT_258198</name>
</gene>
<dbReference type="InterPro" id="IPR059157">
    <property type="entry name" value="WDR36-Utp21_N"/>
</dbReference>
<evidence type="ECO:0000313" key="5">
    <source>
        <dbReference type="EMBL" id="PWN31164.1"/>
    </source>
</evidence>
<evidence type="ECO:0000256" key="2">
    <source>
        <dbReference type="SAM" id="MobiDB-lite"/>
    </source>
</evidence>
<dbReference type="GeneID" id="37029867"/>
<keyword evidence="1" id="KW-0853">WD repeat</keyword>
<sequence>MAASSSKKQRRQSNGAPSAEEDGVAPTPRGRHVFAPYLAMGIVANQIPFVMQVRRGGKDAQRADVNIVTSLGDCWSIWTAESLVQVFVGRSLPSPITSLALSTSPDCILAAAGDTIHRFVRAAVVAKYTTESGPVERFIVFGDSIVAITRTTLHHFSLSTGEEEQAIPLPLSAGVAPTCLVHPATYLHKVLLGLSDGTVQLWNIRTATLLHTFDLSGRQGQMDVATPSILSLAQTPALDVIVATTSDSRIILHNIKEDSCVMAFSLQAQLSSTPPTFRTDGRAHTMAVGSRAGDIFIFDLENQDSREGVARGGRLIHTIRNAHAAPVAGLEFVAGQPLLISSAGDNSIKEWFFEPASSATATAAANSSSSSSSSSSTSLPRLLKSRSGHSSPPHLVRWYGHDARSPLLTAGRDRSLRLSWVGREARGGELSQGSVERKANHLSLPAQSLKQTPASSIAFSLTRSRDWEDILTTHPGAAPRVWLGKDRRMNAGALVTGKKQRVAGQGADEATCAFVTHCGNFGAVGMGDGRVVLWNMQSRRYVRTFDCAGPSATNATATSSSSPGRVVGLAVDEGNTVLTAVLSRGVIVAFAFHSTAVLTRTSQPHAISSARSSPRNTLLALIPVGVSHPLVLLDLATHRVVRRFGPFAARVTDCAFSPTLRSLAVATMDGALATFDVPSGRLMDRMRLREAMLSLDWSPDGGTLAGGGTEGLGVYLWSWTGGRGRVDGDEEEETKEGEVGMPSVRGPEEEEADQAEDDPLALDRLSLADTYHPTSEPLQRRDAPLFTLSMQPRTKWLTLLNLEAIKARDRPKAAEVDKSKAKPAPFFLGMSAATPGSAVDGTKGKGMTDGLGSGATTDATGALTSLGEGGFDGPASGQEEEEARTTHLERSHRLQLAESAASPLEALLLSSDADDAALFSYVLPLSAPQLDLTLRLDLTSVRGVTALLRSCARRVGEAGRDVEGVTAIVESLRRTRWGEMLGLEDEASQLELGEEEEEERRELRAAWSEWLRAVKRANERVGELLDFNIGTLSFLRGLAVV</sequence>
<feature type="domain" description="WDR36/Utp21 C-terminal" evidence="3">
    <location>
        <begin position="783"/>
        <end position="1036"/>
    </location>
</feature>
<dbReference type="STRING" id="1569628.A0A316V1M8"/>
<feature type="region of interest" description="Disordered" evidence="2">
    <location>
        <begin position="840"/>
        <end position="885"/>
    </location>
</feature>
<feature type="region of interest" description="Disordered" evidence="2">
    <location>
        <begin position="1"/>
        <end position="28"/>
    </location>
</feature>
<dbReference type="PANTHER" id="PTHR22840:SF12">
    <property type="entry name" value="WD REPEAT-CONTAINING PROTEIN 36"/>
    <property type="match status" value="1"/>
</dbReference>
<feature type="compositionally biased region" description="Low complexity" evidence="2">
    <location>
        <begin position="363"/>
        <end position="378"/>
    </location>
</feature>
<feature type="region of interest" description="Disordered" evidence="2">
    <location>
        <begin position="723"/>
        <end position="757"/>
    </location>
</feature>
<evidence type="ECO:0000259" key="4">
    <source>
        <dbReference type="Pfam" id="PF25171"/>
    </source>
</evidence>
<dbReference type="Pfam" id="PF25171">
    <property type="entry name" value="Beta-prop_WDR36-Utp21_1st"/>
    <property type="match status" value="1"/>
</dbReference>
<protein>
    <submittedName>
        <fullName evidence="5">WD40 repeat-like protein</fullName>
    </submittedName>
</protein>
<dbReference type="GO" id="GO:0034388">
    <property type="term" value="C:Pwp2p-containing subcomplex of 90S preribosome"/>
    <property type="evidence" value="ECO:0007669"/>
    <property type="project" value="TreeGrafter"/>
</dbReference>
<dbReference type="Pfam" id="PF04192">
    <property type="entry name" value="Utp21"/>
    <property type="match status" value="1"/>
</dbReference>
<organism evidence="5 6">
    <name type="scientific">Jaminaea rosea</name>
    <dbReference type="NCBI Taxonomy" id="1569628"/>
    <lineage>
        <taxon>Eukaryota</taxon>
        <taxon>Fungi</taxon>
        <taxon>Dikarya</taxon>
        <taxon>Basidiomycota</taxon>
        <taxon>Ustilaginomycotina</taxon>
        <taxon>Exobasidiomycetes</taxon>
        <taxon>Microstromatales</taxon>
        <taxon>Microstromatales incertae sedis</taxon>
        <taxon>Jaminaea</taxon>
    </lineage>
</organism>
<feature type="compositionally biased region" description="Polar residues" evidence="2">
    <location>
        <begin position="854"/>
        <end position="863"/>
    </location>
</feature>
<dbReference type="AlphaFoldDB" id="A0A316V1M8"/>
<evidence type="ECO:0000313" key="6">
    <source>
        <dbReference type="Proteomes" id="UP000245884"/>
    </source>
</evidence>
<evidence type="ECO:0000256" key="1">
    <source>
        <dbReference type="PROSITE-ProRule" id="PRU00221"/>
    </source>
</evidence>
<dbReference type="InterPro" id="IPR015943">
    <property type="entry name" value="WD40/YVTN_repeat-like_dom_sf"/>
</dbReference>
<feature type="compositionally biased region" description="Acidic residues" evidence="2">
    <location>
        <begin position="748"/>
        <end position="757"/>
    </location>
</feature>
<feature type="repeat" description="WD" evidence="1">
    <location>
        <begin position="320"/>
        <end position="351"/>
    </location>
</feature>
<keyword evidence="6" id="KW-1185">Reference proteome</keyword>
<dbReference type="PROSITE" id="PS50082">
    <property type="entry name" value="WD_REPEATS_2"/>
    <property type="match status" value="1"/>
</dbReference>
<name>A0A316V1M8_9BASI</name>
<dbReference type="InterPro" id="IPR007319">
    <property type="entry name" value="WDR36/Utp21_C"/>
</dbReference>
<evidence type="ECO:0000259" key="3">
    <source>
        <dbReference type="Pfam" id="PF04192"/>
    </source>
</evidence>
<dbReference type="InterPro" id="IPR001680">
    <property type="entry name" value="WD40_rpt"/>
</dbReference>
<dbReference type="EMBL" id="KZ819662">
    <property type="protein sequence ID" value="PWN31164.1"/>
    <property type="molecule type" value="Genomic_DNA"/>
</dbReference>
<dbReference type="InterPro" id="IPR036322">
    <property type="entry name" value="WD40_repeat_dom_sf"/>
</dbReference>
<dbReference type="RefSeq" id="XP_025365776.1">
    <property type="nucleotide sequence ID" value="XM_025508044.1"/>
</dbReference>
<accession>A0A316V1M8</accession>